<reference evidence="2 3" key="1">
    <citation type="journal article" date="2014" name="Am. J. Bot.">
        <title>Genome assembly and annotation for red clover (Trifolium pratense; Fabaceae).</title>
        <authorList>
            <person name="Istvanek J."/>
            <person name="Jaros M."/>
            <person name="Krenek A."/>
            <person name="Repkova J."/>
        </authorList>
    </citation>
    <scope>NUCLEOTIDE SEQUENCE [LARGE SCALE GENOMIC DNA]</scope>
    <source>
        <strain evidence="3">cv. Tatra</strain>
        <tissue evidence="2">Young leaves</tissue>
    </source>
</reference>
<keyword evidence="1" id="KW-1133">Transmembrane helix</keyword>
<evidence type="ECO:0000313" key="2">
    <source>
        <dbReference type="EMBL" id="PNY09916.1"/>
    </source>
</evidence>
<organism evidence="2 3">
    <name type="scientific">Trifolium pratense</name>
    <name type="common">Red clover</name>
    <dbReference type="NCBI Taxonomy" id="57577"/>
    <lineage>
        <taxon>Eukaryota</taxon>
        <taxon>Viridiplantae</taxon>
        <taxon>Streptophyta</taxon>
        <taxon>Embryophyta</taxon>
        <taxon>Tracheophyta</taxon>
        <taxon>Spermatophyta</taxon>
        <taxon>Magnoliopsida</taxon>
        <taxon>eudicotyledons</taxon>
        <taxon>Gunneridae</taxon>
        <taxon>Pentapetalae</taxon>
        <taxon>rosids</taxon>
        <taxon>fabids</taxon>
        <taxon>Fabales</taxon>
        <taxon>Fabaceae</taxon>
        <taxon>Papilionoideae</taxon>
        <taxon>50 kb inversion clade</taxon>
        <taxon>NPAAA clade</taxon>
        <taxon>Hologalegina</taxon>
        <taxon>IRL clade</taxon>
        <taxon>Trifolieae</taxon>
        <taxon>Trifolium</taxon>
    </lineage>
</organism>
<feature type="transmembrane region" description="Helical" evidence="1">
    <location>
        <begin position="12"/>
        <end position="33"/>
    </location>
</feature>
<keyword evidence="1" id="KW-0472">Membrane</keyword>
<comment type="caution">
    <text evidence="2">The sequence shown here is derived from an EMBL/GenBank/DDBJ whole genome shotgun (WGS) entry which is preliminary data.</text>
</comment>
<dbReference type="AlphaFoldDB" id="A0A2K3P3P5"/>
<proteinExistence type="predicted"/>
<gene>
    <name evidence="2" type="ORF">L195_g006476</name>
</gene>
<dbReference type="Proteomes" id="UP000236291">
    <property type="component" value="Unassembled WGS sequence"/>
</dbReference>
<evidence type="ECO:0000256" key="1">
    <source>
        <dbReference type="SAM" id="Phobius"/>
    </source>
</evidence>
<dbReference type="EMBL" id="ASHM01003461">
    <property type="protein sequence ID" value="PNY09916.1"/>
    <property type="molecule type" value="Genomic_DNA"/>
</dbReference>
<name>A0A2K3P3P5_TRIPR</name>
<keyword evidence="1" id="KW-0812">Transmembrane</keyword>
<feature type="non-terminal residue" evidence="2">
    <location>
        <position position="1"/>
    </location>
</feature>
<protein>
    <submittedName>
        <fullName evidence="2">Uncharacterized protein</fullName>
    </submittedName>
</protein>
<evidence type="ECO:0000313" key="3">
    <source>
        <dbReference type="Proteomes" id="UP000236291"/>
    </source>
</evidence>
<reference evidence="2 3" key="2">
    <citation type="journal article" date="2017" name="Front. Plant Sci.">
        <title>Gene Classification and Mining of Molecular Markers Useful in Red Clover (Trifolium pratense) Breeding.</title>
        <authorList>
            <person name="Istvanek J."/>
            <person name="Dluhosova J."/>
            <person name="Dluhos P."/>
            <person name="Patkova L."/>
            <person name="Nedelnik J."/>
            <person name="Repkova J."/>
        </authorList>
    </citation>
    <scope>NUCLEOTIDE SEQUENCE [LARGE SCALE GENOMIC DNA]</scope>
    <source>
        <strain evidence="3">cv. Tatra</strain>
        <tissue evidence="2">Young leaves</tissue>
    </source>
</reference>
<sequence>RSVSVEARPGWWLYRARSSFVSLLSVYSFFGWFASSSLFPAATLVVAFRLCGMSGIIEYSRLRTPPFTRCCIKSNCTHCGR</sequence>
<accession>A0A2K3P3P5</accession>